<evidence type="ECO:0000256" key="10">
    <source>
        <dbReference type="SAM" id="MobiDB-lite"/>
    </source>
</evidence>
<keyword evidence="14" id="KW-1185">Reference proteome</keyword>
<dbReference type="PANTHER" id="PTHR11214:SF351">
    <property type="entry name" value="BETA-1,3-GALACTOSYLTRANSFERASE PVG3"/>
    <property type="match status" value="1"/>
</dbReference>
<gene>
    <name evidence="12" type="ORF">Q4I29_000698</name>
    <name evidence="13" type="ORF">Q4I32_000764</name>
</gene>
<evidence type="ECO:0000256" key="2">
    <source>
        <dbReference type="ARBA" id="ARBA00008661"/>
    </source>
</evidence>
<dbReference type="PANTHER" id="PTHR11214">
    <property type="entry name" value="BETA-1,3-N-ACETYLGLUCOSAMINYLTRANSFERASE"/>
    <property type="match status" value="1"/>
</dbReference>
<evidence type="ECO:0000256" key="8">
    <source>
        <dbReference type="ARBA" id="ARBA00023034"/>
    </source>
</evidence>
<evidence type="ECO:0000313" key="12">
    <source>
        <dbReference type="EMBL" id="KAL0513421.1"/>
    </source>
</evidence>
<evidence type="ECO:0000313" key="15">
    <source>
        <dbReference type="Proteomes" id="UP001500493"/>
    </source>
</evidence>
<dbReference type="AlphaFoldDB" id="A0AAW3C894"/>
<evidence type="ECO:0000313" key="13">
    <source>
        <dbReference type="EMBL" id="KAL0530980.1"/>
    </source>
</evidence>
<protein>
    <recommendedName>
        <fullName evidence="16">Phosphoglycan beta 1,3 galactosyltransferase</fullName>
    </recommendedName>
</protein>
<reference evidence="13 14" key="1">
    <citation type="submission" date="2024-02" db="EMBL/GenBank/DDBJ databases">
        <title>FIRST GENOME SEQUENCES OF Leishmania (Viannia) shawi, Leishmania (Viannia) lindenbergi AND Leishmania (Viannia) utingensis.</title>
        <authorList>
            <person name="Resadore F."/>
            <person name="Custodio M.G.F."/>
            <person name="Boite M.C."/>
            <person name="Cupolillo E."/>
            <person name="Ferreira G.E.M."/>
        </authorList>
    </citation>
    <scope>NUCLEOTIDE SEQUENCE</scope>
    <source>
        <strain evidence="12 14">MCEB/BR/1984/M8408</strain>
        <strain evidence="13">MHOM/BR/2013/18 LTA MLF</strain>
    </source>
</reference>
<comment type="similarity">
    <text evidence="2">Belongs to the glycosyltransferase 31 family.</text>
</comment>
<keyword evidence="4" id="KW-0808">Transferase</keyword>
<accession>A0AAW3C894</accession>
<organism evidence="13 15">
    <name type="scientific">Leishmania shawi</name>
    <dbReference type="NCBI Taxonomy" id="5680"/>
    <lineage>
        <taxon>Eukaryota</taxon>
        <taxon>Discoba</taxon>
        <taxon>Euglenozoa</taxon>
        <taxon>Kinetoplastea</taxon>
        <taxon>Metakinetoplastina</taxon>
        <taxon>Trypanosomatida</taxon>
        <taxon>Trypanosomatidae</taxon>
        <taxon>Leishmaniinae</taxon>
        <taxon>Leishmania</taxon>
        <taxon>Leishmania guyanensis species complex</taxon>
    </lineage>
</organism>
<evidence type="ECO:0008006" key="16">
    <source>
        <dbReference type="Google" id="ProtNLM"/>
    </source>
</evidence>
<keyword evidence="7 11" id="KW-1133">Transmembrane helix</keyword>
<evidence type="ECO:0000256" key="11">
    <source>
        <dbReference type="SAM" id="Phobius"/>
    </source>
</evidence>
<evidence type="ECO:0000256" key="1">
    <source>
        <dbReference type="ARBA" id="ARBA00004323"/>
    </source>
</evidence>
<keyword evidence="3" id="KW-0328">Glycosyltransferase</keyword>
<name>A0AAW3C894_9TRYP</name>
<keyword evidence="9 11" id="KW-0472">Membrane</keyword>
<evidence type="ECO:0000256" key="6">
    <source>
        <dbReference type="ARBA" id="ARBA00022968"/>
    </source>
</evidence>
<comment type="caution">
    <text evidence="13">The sequence shown here is derived from an EMBL/GenBank/DDBJ whole genome shotgun (WGS) entry which is preliminary data.</text>
</comment>
<keyword evidence="8" id="KW-0333">Golgi apparatus</keyword>
<evidence type="ECO:0000313" key="14">
    <source>
        <dbReference type="Proteomes" id="UP001443563"/>
    </source>
</evidence>
<evidence type="ECO:0000256" key="7">
    <source>
        <dbReference type="ARBA" id="ARBA00022989"/>
    </source>
</evidence>
<dbReference type="Proteomes" id="UP001443563">
    <property type="component" value="Unassembled WGS sequence"/>
</dbReference>
<dbReference type="EMBL" id="JBAMZM010000003">
    <property type="protein sequence ID" value="KAL0513421.1"/>
    <property type="molecule type" value="Genomic_DNA"/>
</dbReference>
<evidence type="ECO:0000256" key="3">
    <source>
        <dbReference type="ARBA" id="ARBA00022676"/>
    </source>
</evidence>
<keyword evidence="5 11" id="KW-0812">Transmembrane</keyword>
<evidence type="ECO:0000256" key="9">
    <source>
        <dbReference type="ARBA" id="ARBA00023136"/>
    </source>
</evidence>
<feature type="region of interest" description="Disordered" evidence="10">
    <location>
        <begin position="42"/>
        <end position="63"/>
    </location>
</feature>
<dbReference type="GO" id="GO:0000139">
    <property type="term" value="C:Golgi membrane"/>
    <property type="evidence" value="ECO:0007669"/>
    <property type="project" value="UniProtKB-SubCell"/>
</dbReference>
<evidence type="ECO:0000256" key="5">
    <source>
        <dbReference type="ARBA" id="ARBA00022692"/>
    </source>
</evidence>
<dbReference type="InterPro" id="IPR002659">
    <property type="entry name" value="Glyco_trans_31"/>
</dbReference>
<feature type="transmembrane region" description="Helical" evidence="11">
    <location>
        <begin position="132"/>
        <end position="156"/>
    </location>
</feature>
<comment type="subcellular location">
    <subcellularLocation>
        <location evidence="1">Golgi apparatus membrane</location>
        <topology evidence="1">Single-pass type II membrane protein</topology>
    </subcellularLocation>
</comment>
<keyword evidence="6" id="KW-0735">Signal-anchor</keyword>
<dbReference type="EMBL" id="JBAMZJ010000003">
    <property type="protein sequence ID" value="KAL0530980.1"/>
    <property type="molecule type" value="Genomic_DNA"/>
</dbReference>
<evidence type="ECO:0000256" key="4">
    <source>
        <dbReference type="ARBA" id="ARBA00022679"/>
    </source>
</evidence>
<dbReference type="GO" id="GO:0016758">
    <property type="term" value="F:hexosyltransferase activity"/>
    <property type="evidence" value="ECO:0007669"/>
    <property type="project" value="InterPro"/>
</dbReference>
<proteinExistence type="inferred from homology"/>
<sequence length="867" mass="95466">MMEDEFVSNVIKRRCNAVGTGAGRLSLPSLTTHERSAGLLRSDGYAGEGANQPQERLKSASEPTVNSSATPLLAFHGHVRPSNSLEQHLRASTSPNALGPYANTPGVTGGAARLWHRLLHYRAWKHRLGRRGVAVTVATCVLFLLLSVSLICVLGRRSPPKRLLSAATRKLMEEMRGWTQGISVLVQHEGAVERLNLTAAQCGSIVGSALDGAGETHRLSAHMLPSWTLHVVEKGCADCTDQQTYASAVEGVVLQARHAVFATSAAPLGRVGPMLLAMASVTDDVDVRAELPQWEWLRHVHGSGFPAVGGAAGVSAPPRAPYLAVMGIPSTDQRPRAALREAQRKTWLAYQEVARRDNHFTGALLALYVFAAAEPMVPVDLASDEQTRSATMKGYAQDNASSTLFHHTTALLPSLREYDAASCVLATGNTTGDCVAEDFAPRRVVLRRGWKSADIPSPPCDRVLRTSGSSEGAPTSALSYLSDALSLPVTPAFTSPAEYICHASSALWQEALTHRNVLWIDMMTDRRPTTNKKLGEAKNWGLPVEVGMSQKLILWLAYAYHAFKDVPFIIKGDDDAYVKVPQFLSDVRYVMGGMQARPPPPPLRQTDTAVMGSTAITQATVWEGEMPLYRLPSVPETKCFYWGSSRRMLDVRFNAGMMFLLHRRLVQIILERPQRSADVDLALLAVQEFSEVLKPLYRQSGLQHEDVMIGVTLRRRYKRARRLCADRTIWYVKESYARFHDMHHGRLRAVTWSTVVAHRCRPVDAYFLHYYFQQEHIASTLETPYGGGDQKEMAIEAAAEWMSKQSSAFAGTVAGLDKLPLVVWTHNVSAGPGYVIAHDDGVAVYSYSYEYWKDSATLTFNGYRSTS</sequence>
<dbReference type="Proteomes" id="UP001500493">
    <property type="component" value="Unassembled WGS sequence"/>
</dbReference>